<proteinExistence type="predicted"/>
<protein>
    <recommendedName>
        <fullName evidence="3">Antitoxin</fullName>
    </recommendedName>
</protein>
<sequence>MPASKAQQRAVSKYMKENYDEIKVRVEKGQKDIIKAHAEARGESVNGFIGRAIDETMERDNAARGEATEGE</sequence>
<dbReference type="Gene3D" id="1.10.1220.10">
    <property type="entry name" value="Met repressor-like"/>
    <property type="match status" value="1"/>
</dbReference>
<reference evidence="1" key="1">
    <citation type="submission" date="2023-01" db="EMBL/GenBank/DDBJ databases">
        <title>Human gut microbiome strain richness.</title>
        <authorList>
            <person name="Chen-Liaw A."/>
        </authorList>
    </citation>
    <scope>NUCLEOTIDE SEQUENCE</scope>
    <source>
        <strain evidence="1">2225st1_A6_2225SCRN_200828</strain>
    </source>
</reference>
<gene>
    <name evidence="1" type="ORF">PND83_16795</name>
</gene>
<dbReference type="SUPFAM" id="SSF47598">
    <property type="entry name" value="Ribbon-helix-helix"/>
    <property type="match status" value="1"/>
</dbReference>
<organism evidence="1 2">
    <name type="scientific">Flavonifractor plautii</name>
    <name type="common">Fusobacterium plautii</name>
    <dbReference type="NCBI Taxonomy" id="292800"/>
    <lineage>
        <taxon>Bacteria</taxon>
        <taxon>Bacillati</taxon>
        <taxon>Bacillota</taxon>
        <taxon>Clostridia</taxon>
        <taxon>Eubacteriales</taxon>
        <taxon>Oscillospiraceae</taxon>
        <taxon>Flavonifractor</taxon>
    </lineage>
</organism>
<dbReference type="GO" id="GO:0006355">
    <property type="term" value="P:regulation of DNA-templated transcription"/>
    <property type="evidence" value="ECO:0007669"/>
    <property type="project" value="InterPro"/>
</dbReference>
<name>A0AAW6C404_FLAPL</name>
<dbReference type="InterPro" id="IPR013321">
    <property type="entry name" value="Arc_rbn_hlx_hlx"/>
</dbReference>
<comment type="caution">
    <text evidence="1">The sequence shown here is derived from an EMBL/GenBank/DDBJ whole genome shotgun (WGS) entry which is preliminary data.</text>
</comment>
<dbReference type="InterPro" id="IPR010985">
    <property type="entry name" value="Ribbon_hlx_hlx"/>
</dbReference>
<dbReference type="AlphaFoldDB" id="A0AAW6C404"/>
<accession>A0AAW6C404</accession>
<dbReference type="Proteomes" id="UP001211006">
    <property type="component" value="Unassembled WGS sequence"/>
</dbReference>
<evidence type="ECO:0008006" key="3">
    <source>
        <dbReference type="Google" id="ProtNLM"/>
    </source>
</evidence>
<evidence type="ECO:0000313" key="1">
    <source>
        <dbReference type="EMBL" id="MDB7907642.1"/>
    </source>
</evidence>
<dbReference type="EMBL" id="JAQLWO010000021">
    <property type="protein sequence ID" value="MDB7907642.1"/>
    <property type="molecule type" value="Genomic_DNA"/>
</dbReference>
<evidence type="ECO:0000313" key="2">
    <source>
        <dbReference type="Proteomes" id="UP001211006"/>
    </source>
</evidence>
<dbReference type="RefSeq" id="WP_271908123.1">
    <property type="nucleotide sequence ID" value="NZ_JAQLWL010000013.1"/>
</dbReference>